<protein>
    <submittedName>
        <fullName evidence="1">Uncharacterized protein</fullName>
    </submittedName>
</protein>
<accession>A0A5S9Q3Q1</accession>
<evidence type="ECO:0000313" key="1">
    <source>
        <dbReference type="EMBL" id="CAA0111524.1"/>
    </source>
</evidence>
<dbReference type="OrthoDB" id="9933465at2"/>
<dbReference type="EMBL" id="CACSII010000016">
    <property type="protein sequence ID" value="CAA0111524.1"/>
    <property type="molecule type" value="Genomic_DNA"/>
</dbReference>
<proteinExistence type="predicted"/>
<organism evidence="1 2">
    <name type="scientific">BD1-7 clade bacterium</name>
    <dbReference type="NCBI Taxonomy" id="2029982"/>
    <lineage>
        <taxon>Bacteria</taxon>
        <taxon>Pseudomonadati</taxon>
        <taxon>Pseudomonadota</taxon>
        <taxon>Gammaproteobacteria</taxon>
        <taxon>Cellvibrionales</taxon>
        <taxon>Spongiibacteraceae</taxon>
        <taxon>BD1-7 clade</taxon>
    </lineage>
</organism>
<dbReference type="Proteomes" id="UP000434580">
    <property type="component" value="Unassembled WGS sequence"/>
</dbReference>
<reference evidence="1 2" key="1">
    <citation type="submission" date="2019-11" db="EMBL/GenBank/DDBJ databases">
        <authorList>
            <person name="Holert J."/>
        </authorList>
    </citation>
    <scope>NUCLEOTIDE SEQUENCE [LARGE SCALE GENOMIC DNA]</scope>
    <source>
        <strain evidence="1">BC5_2</strain>
    </source>
</reference>
<gene>
    <name evidence="1" type="ORF">DPBNPPHM_01492</name>
</gene>
<dbReference type="AlphaFoldDB" id="A0A5S9Q3Q1"/>
<sequence length="92" mass="10526">MEQQTLRMNAQNYRMAVATETTQEVMQRLIKRGITIRDVRITDSLPVIRVEYSTACDALNVVTSTRRPQFQRVVRAIEAGCAIEWNPAQTTN</sequence>
<evidence type="ECO:0000313" key="2">
    <source>
        <dbReference type="Proteomes" id="UP000434580"/>
    </source>
</evidence>
<name>A0A5S9Q3Q1_9GAMM</name>